<proteinExistence type="predicted"/>
<evidence type="ECO:0000313" key="2">
    <source>
        <dbReference type="Proteomes" id="UP001055072"/>
    </source>
</evidence>
<sequence>MFTMRTAFRTLLVSIHVATVLAGPLLPRASEPDPSLAQSVTVGGRTFVNKGLVAFGLIPSNFRESTGDTMGGIGSAIAIQPGSFVAQPNGSYTGTLIVQPDRGFNVDGTVDYQGRHHQLDFVLNPHYDTSALEFTAAQQTLQLTYKVTTLYTERGGGTTTGLDATGVRDAQSGFPSDPLADPQMPIPKKEDNRLTLDLEGLVLNEDGTFWSSDEYGPYIYHFDASGALIQAIQPPDAIIPITDGDIDFESENDPDTGRAGNKGFEGLTIDKATSTLYAMLQTATIQDGGNKKSNSRYTRLLAYDVSSPTTVTPALKAEYIVPLPQDSDGKTLGSSEIAWVGGDIILALARDGSGHGDDNATSAYKGIDLVDFSSATNIAGSKFDSHKNAVAPKGKLDKSVTPATYTPFVSLIDTTNLARFGLHNGDPVDQTLIDAKWESIALVRVGDPSSPDDFFLFTASDNDFITTDGIMIGQPYNAGLDNDNQFLVWRVTLPGSTLP</sequence>
<organism evidence="1 2">
    <name type="scientific">Irpex rosettiformis</name>
    <dbReference type="NCBI Taxonomy" id="378272"/>
    <lineage>
        <taxon>Eukaryota</taxon>
        <taxon>Fungi</taxon>
        <taxon>Dikarya</taxon>
        <taxon>Basidiomycota</taxon>
        <taxon>Agaricomycotina</taxon>
        <taxon>Agaricomycetes</taxon>
        <taxon>Polyporales</taxon>
        <taxon>Irpicaceae</taxon>
        <taxon>Irpex</taxon>
    </lineage>
</organism>
<keyword evidence="2" id="KW-1185">Reference proteome</keyword>
<gene>
    <name evidence="1" type="ORF">BDY19DRAFT_968302</name>
</gene>
<name>A0ACB8TSI1_9APHY</name>
<reference evidence="1" key="1">
    <citation type="journal article" date="2021" name="Environ. Microbiol.">
        <title>Gene family expansions and transcriptome signatures uncover fungal adaptations to wood decay.</title>
        <authorList>
            <person name="Hage H."/>
            <person name="Miyauchi S."/>
            <person name="Viragh M."/>
            <person name="Drula E."/>
            <person name="Min B."/>
            <person name="Chaduli D."/>
            <person name="Navarro D."/>
            <person name="Favel A."/>
            <person name="Norest M."/>
            <person name="Lesage-Meessen L."/>
            <person name="Balint B."/>
            <person name="Merenyi Z."/>
            <person name="de Eugenio L."/>
            <person name="Morin E."/>
            <person name="Martinez A.T."/>
            <person name="Baldrian P."/>
            <person name="Stursova M."/>
            <person name="Martinez M.J."/>
            <person name="Novotny C."/>
            <person name="Magnuson J.K."/>
            <person name="Spatafora J.W."/>
            <person name="Maurice S."/>
            <person name="Pangilinan J."/>
            <person name="Andreopoulos W."/>
            <person name="LaButti K."/>
            <person name="Hundley H."/>
            <person name="Na H."/>
            <person name="Kuo A."/>
            <person name="Barry K."/>
            <person name="Lipzen A."/>
            <person name="Henrissat B."/>
            <person name="Riley R."/>
            <person name="Ahrendt S."/>
            <person name="Nagy L.G."/>
            <person name="Grigoriev I.V."/>
            <person name="Martin F."/>
            <person name="Rosso M.N."/>
        </authorList>
    </citation>
    <scope>NUCLEOTIDE SEQUENCE</scope>
    <source>
        <strain evidence="1">CBS 384.51</strain>
    </source>
</reference>
<accession>A0ACB8TSI1</accession>
<protein>
    <submittedName>
        <fullName evidence="1">Esterase-like activity of phytase-domain-containing protein</fullName>
    </submittedName>
</protein>
<evidence type="ECO:0000313" key="1">
    <source>
        <dbReference type="EMBL" id="KAI0084970.1"/>
    </source>
</evidence>
<dbReference type="Proteomes" id="UP001055072">
    <property type="component" value="Unassembled WGS sequence"/>
</dbReference>
<comment type="caution">
    <text evidence="1">The sequence shown here is derived from an EMBL/GenBank/DDBJ whole genome shotgun (WGS) entry which is preliminary data.</text>
</comment>
<dbReference type="EMBL" id="MU274936">
    <property type="protein sequence ID" value="KAI0084970.1"/>
    <property type="molecule type" value="Genomic_DNA"/>
</dbReference>